<dbReference type="Proteomes" id="UP000044841">
    <property type="component" value="Unassembled WGS sequence"/>
</dbReference>
<evidence type="ECO:0000313" key="4">
    <source>
        <dbReference type="Proteomes" id="UP000044841"/>
    </source>
</evidence>
<sequence length="355" mass="39688">MKSMFQIILAMLPVGTFVWEPDGLSNAEEGLVPRSMTNLDRLGTALITSEMNSECVMAYLVQHGCNNITDDLDLQNCNNYPLMRGGFGTVYQGMLKDGQLVAIKCIESSIIHDTNVPEYGKDLKRAAREIYTWSRCNHQGVLPMLGFARFRGQIALITPWRQAGSLKQNIIRGSLLPLQACIQLATAVEYLHLNGIVHGDIKPDNALVTDQGQVQLADFGSAISILATALNFTRTGSFNFTTRFAAPEVLKEESRTFTKESDVYSLGMTMLYVVTGQVPFADKREVSVIIEVVFKKGKPSQPDFDDNLWGDVAKIRMWDLLRWCFAYEPKDRPKASQIKEALIEIERLNSTIHSV</sequence>
<proteinExistence type="predicted"/>
<dbReference type="Pfam" id="PF00069">
    <property type="entry name" value="Pkinase"/>
    <property type="match status" value="1"/>
</dbReference>
<dbReference type="CDD" id="cd14014">
    <property type="entry name" value="STKc_PknB_like"/>
    <property type="match status" value="1"/>
</dbReference>
<reference evidence="3 4" key="1">
    <citation type="submission" date="2015-07" db="EMBL/GenBank/DDBJ databases">
        <authorList>
            <person name="Noorani M."/>
        </authorList>
    </citation>
    <scope>NUCLEOTIDE SEQUENCE [LARGE SCALE GENOMIC DNA]</scope>
    <source>
        <strain evidence="3">BBA 69670</strain>
    </source>
</reference>
<dbReference type="GO" id="GO:0005524">
    <property type="term" value="F:ATP binding"/>
    <property type="evidence" value="ECO:0007669"/>
    <property type="project" value="InterPro"/>
</dbReference>
<protein>
    <submittedName>
        <fullName evidence="3">Protein tyrosine kinase, putative</fullName>
    </submittedName>
</protein>
<dbReference type="EMBL" id="CYGV01000557">
    <property type="protein sequence ID" value="CUA68849.1"/>
    <property type="molecule type" value="Genomic_DNA"/>
</dbReference>
<dbReference type="GO" id="GO:0004674">
    <property type="term" value="F:protein serine/threonine kinase activity"/>
    <property type="evidence" value="ECO:0007669"/>
    <property type="project" value="TreeGrafter"/>
</dbReference>
<dbReference type="InterPro" id="IPR051681">
    <property type="entry name" value="Ser/Thr_Kinases-Pseudokinases"/>
</dbReference>
<dbReference type="SMART" id="SM00220">
    <property type="entry name" value="S_TKc"/>
    <property type="match status" value="1"/>
</dbReference>
<accession>A0A0K6FSB0</accession>
<feature type="chain" id="PRO_5005502487" evidence="1">
    <location>
        <begin position="19"/>
        <end position="355"/>
    </location>
</feature>
<evidence type="ECO:0000313" key="3">
    <source>
        <dbReference type="EMBL" id="CUA68849.1"/>
    </source>
</evidence>
<dbReference type="Gene3D" id="1.10.510.10">
    <property type="entry name" value="Transferase(Phosphotransferase) domain 1"/>
    <property type="match status" value="1"/>
</dbReference>
<evidence type="ECO:0000259" key="2">
    <source>
        <dbReference type="PROSITE" id="PS50011"/>
    </source>
</evidence>
<dbReference type="InterPro" id="IPR000719">
    <property type="entry name" value="Prot_kinase_dom"/>
</dbReference>
<evidence type="ECO:0000256" key="1">
    <source>
        <dbReference type="SAM" id="SignalP"/>
    </source>
</evidence>
<organism evidence="3 4">
    <name type="scientific">Rhizoctonia solani</name>
    <dbReference type="NCBI Taxonomy" id="456999"/>
    <lineage>
        <taxon>Eukaryota</taxon>
        <taxon>Fungi</taxon>
        <taxon>Dikarya</taxon>
        <taxon>Basidiomycota</taxon>
        <taxon>Agaricomycotina</taxon>
        <taxon>Agaricomycetes</taxon>
        <taxon>Cantharellales</taxon>
        <taxon>Ceratobasidiaceae</taxon>
        <taxon>Rhizoctonia</taxon>
    </lineage>
</organism>
<dbReference type="PANTHER" id="PTHR44329">
    <property type="entry name" value="SERINE/THREONINE-PROTEIN KINASE TNNI3K-RELATED"/>
    <property type="match status" value="1"/>
</dbReference>
<dbReference type="PROSITE" id="PS50011">
    <property type="entry name" value="PROTEIN_KINASE_DOM"/>
    <property type="match status" value="1"/>
</dbReference>
<keyword evidence="3" id="KW-0808">Transferase</keyword>
<dbReference type="SUPFAM" id="SSF56112">
    <property type="entry name" value="Protein kinase-like (PK-like)"/>
    <property type="match status" value="1"/>
</dbReference>
<feature type="domain" description="Protein kinase" evidence="2">
    <location>
        <begin position="76"/>
        <end position="343"/>
    </location>
</feature>
<keyword evidence="3" id="KW-0418">Kinase</keyword>
<feature type="signal peptide" evidence="1">
    <location>
        <begin position="1"/>
        <end position="18"/>
    </location>
</feature>
<keyword evidence="1" id="KW-0732">Signal</keyword>
<gene>
    <name evidence="3" type="ORF">RSOLAG22IIIB_03715</name>
</gene>
<keyword evidence="4" id="KW-1185">Reference proteome</keyword>
<dbReference type="AlphaFoldDB" id="A0A0K6FSB0"/>
<name>A0A0K6FSB0_9AGAM</name>
<dbReference type="InterPro" id="IPR011009">
    <property type="entry name" value="Kinase-like_dom_sf"/>
</dbReference>